<dbReference type="RefSeq" id="WP_142592622.1">
    <property type="nucleotide sequence ID" value="NZ_CABFWF030000011.1"/>
</dbReference>
<dbReference type="InterPro" id="IPR016181">
    <property type="entry name" value="Acyl_CoA_acyltransferase"/>
</dbReference>
<proteinExistence type="predicted"/>
<comment type="caution">
    <text evidence="4">The sequence shown here is derived from an EMBL/GenBank/DDBJ whole genome shotgun (WGS) entry which is preliminary data.</text>
</comment>
<accession>A0ABN7JNP2</accession>
<name>A0ABN7JNP2_9HYPH</name>
<evidence type="ECO:0000256" key="2">
    <source>
        <dbReference type="ARBA" id="ARBA00023315"/>
    </source>
</evidence>
<keyword evidence="2" id="KW-0012">Acyltransferase</keyword>
<keyword evidence="5" id="KW-1185">Reference proteome</keyword>
<dbReference type="Pfam" id="PF00583">
    <property type="entry name" value="Acetyltransf_1"/>
    <property type="match status" value="1"/>
</dbReference>
<sequence length="179" mass="19813">MIRIRQTSSRDTALLPEIERSSGELFRQCPGLEWIADDDVQSEAQHQAFVADGVALVAELDGNVVGFLTGSVERDALHIWQIAVHKTHQRRGVGGKLIEAAQQLAVTHAAIALTLTTFRNVPWNEPYYRRLGFKTLADPELNPRLAAILCAEGEAGLPVTRRCAMRKYVDEPIKGSSRL</sequence>
<dbReference type="CDD" id="cd04301">
    <property type="entry name" value="NAT_SF"/>
    <property type="match status" value="1"/>
</dbReference>
<feature type="domain" description="N-acetyltransferase" evidence="3">
    <location>
        <begin position="2"/>
        <end position="170"/>
    </location>
</feature>
<dbReference type="EMBL" id="CABFWF030000011">
    <property type="protein sequence ID" value="CAD7037582.1"/>
    <property type="molecule type" value="Genomic_DNA"/>
</dbReference>
<evidence type="ECO:0000313" key="4">
    <source>
        <dbReference type="EMBL" id="CAD7037582.1"/>
    </source>
</evidence>
<evidence type="ECO:0000259" key="3">
    <source>
        <dbReference type="PROSITE" id="PS51186"/>
    </source>
</evidence>
<dbReference type="PANTHER" id="PTHR43800">
    <property type="entry name" value="PEPTIDYL-LYSINE N-ACETYLTRANSFERASE YJAB"/>
    <property type="match status" value="1"/>
</dbReference>
<reference evidence="4 5" key="1">
    <citation type="submission" date="2020-11" db="EMBL/GenBank/DDBJ databases">
        <authorList>
            <person name="Lassalle F."/>
        </authorList>
    </citation>
    <scope>NUCLEOTIDE SEQUENCE [LARGE SCALE GENOMIC DNA]</scope>
    <source>
        <strain evidence="4 5">JC140</strain>
    </source>
</reference>
<protein>
    <submittedName>
        <fullName evidence="4">N-acetyltransferase</fullName>
    </submittedName>
</protein>
<keyword evidence="1" id="KW-0808">Transferase</keyword>
<dbReference type="PANTHER" id="PTHR43800:SF1">
    <property type="entry name" value="PEPTIDYL-LYSINE N-ACETYLTRANSFERASE YJAB"/>
    <property type="match status" value="1"/>
</dbReference>
<evidence type="ECO:0000313" key="5">
    <source>
        <dbReference type="Proteomes" id="UP000606921"/>
    </source>
</evidence>
<dbReference type="SUPFAM" id="SSF55729">
    <property type="entry name" value="Acyl-CoA N-acyltransferases (Nat)"/>
    <property type="match status" value="1"/>
</dbReference>
<dbReference type="Proteomes" id="UP000606921">
    <property type="component" value="Unassembled WGS sequence"/>
</dbReference>
<evidence type="ECO:0000256" key="1">
    <source>
        <dbReference type="ARBA" id="ARBA00022679"/>
    </source>
</evidence>
<organism evidence="4 5">
    <name type="scientific">Pseudorhizobium endolithicum</name>
    <dbReference type="NCBI Taxonomy" id="1191678"/>
    <lineage>
        <taxon>Bacteria</taxon>
        <taxon>Pseudomonadati</taxon>
        <taxon>Pseudomonadota</taxon>
        <taxon>Alphaproteobacteria</taxon>
        <taxon>Hyphomicrobiales</taxon>
        <taxon>Rhizobiaceae</taxon>
        <taxon>Rhizobium/Agrobacterium group</taxon>
        <taxon>Pseudorhizobium</taxon>
    </lineage>
</organism>
<dbReference type="InterPro" id="IPR000182">
    <property type="entry name" value="GNAT_dom"/>
</dbReference>
<dbReference type="PROSITE" id="PS51186">
    <property type="entry name" value="GNAT"/>
    <property type="match status" value="1"/>
</dbReference>
<gene>
    <name evidence="4" type="ORF">REJC140_03679</name>
</gene>
<dbReference type="Gene3D" id="3.40.630.30">
    <property type="match status" value="1"/>
</dbReference>